<keyword evidence="2" id="KW-1185">Reference proteome</keyword>
<dbReference type="EMBL" id="JAVRJZ010000004">
    <property type="protein sequence ID" value="KAK2723286.1"/>
    <property type="molecule type" value="Genomic_DNA"/>
</dbReference>
<reference evidence="1" key="1">
    <citation type="submission" date="2023-07" db="EMBL/GenBank/DDBJ databases">
        <title>Chromosome-level genome assembly of Artemia franciscana.</title>
        <authorList>
            <person name="Jo E."/>
        </authorList>
    </citation>
    <scope>NUCLEOTIDE SEQUENCE</scope>
    <source>
        <tissue evidence="1">Whole body</tissue>
    </source>
</reference>
<sequence length="78" mass="8918">MIRPFKAYYNAACDKWITKNRGKSNSIYDVAKLVGTASPRALTPEDITSGFRVAGIWPCDRHVFTDEEFPCREGYRQT</sequence>
<accession>A0AA88IFD9</accession>
<name>A0AA88IFD9_ARTSF</name>
<evidence type="ECO:0000313" key="1">
    <source>
        <dbReference type="EMBL" id="KAK2723286.1"/>
    </source>
</evidence>
<evidence type="ECO:0000313" key="2">
    <source>
        <dbReference type="Proteomes" id="UP001187531"/>
    </source>
</evidence>
<comment type="caution">
    <text evidence="1">The sequence shown here is derived from an EMBL/GenBank/DDBJ whole genome shotgun (WGS) entry which is preliminary data.</text>
</comment>
<proteinExistence type="predicted"/>
<protein>
    <submittedName>
        <fullName evidence="1">Uncharacterized protein</fullName>
    </submittedName>
</protein>
<gene>
    <name evidence="1" type="ORF">QYM36_001815</name>
</gene>
<dbReference type="AlphaFoldDB" id="A0AA88IFD9"/>
<dbReference type="Proteomes" id="UP001187531">
    <property type="component" value="Unassembled WGS sequence"/>
</dbReference>
<organism evidence="1 2">
    <name type="scientific">Artemia franciscana</name>
    <name type="common">Brine shrimp</name>
    <name type="synonym">Artemia sanfranciscana</name>
    <dbReference type="NCBI Taxonomy" id="6661"/>
    <lineage>
        <taxon>Eukaryota</taxon>
        <taxon>Metazoa</taxon>
        <taxon>Ecdysozoa</taxon>
        <taxon>Arthropoda</taxon>
        <taxon>Crustacea</taxon>
        <taxon>Branchiopoda</taxon>
        <taxon>Anostraca</taxon>
        <taxon>Artemiidae</taxon>
        <taxon>Artemia</taxon>
    </lineage>
</organism>